<evidence type="ECO:0000313" key="13">
    <source>
        <dbReference type="EMBL" id="KAJ3448441.1"/>
    </source>
</evidence>
<gene>
    <name evidence="13" type="ORF">M0812_00921</name>
</gene>
<dbReference type="GO" id="GO:0061709">
    <property type="term" value="P:reticulophagy"/>
    <property type="evidence" value="ECO:0007669"/>
    <property type="project" value="TreeGrafter"/>
</dbReference>
<keyword evidence="6" id="KW-0256">Endoplasmic reticulum</keyword>
<dbReference type="InterPro" id="IPR026849">
    <property type="entry name" value="ATG2"/>
</dbReference>
<dbReference type="AlphaFoldDB" id="A0AAV8A2C8"/>
<evidence type="ECO:0000313" key="14">
    <source>
        <dbReference type="Proteomes" id="UP001146793"/>
    </source>
</evidence>
<evidence type="ECO:0000256" key="4">
    <source>
        <dbReference type="ARBA" id="ARBA00018070"/>
    </source>
</evidence>
<dbReference type="GO" id="GO:0061908">
    <property type="term" value="C:phagophore"/>
    <property type="evidence" value="ECO:0007669"/>
    <property type="project" value="TreeGrafter"/>
</dbReference>
<comment type="subcellular location">
    <subcellularLocation>
        <location evidence="1">Endoplasmic reticulum membrane</location>
        <topology evidence="1">Peripheral membrane protein</topology>
    </subcellularLocation>
    <subcellularLocation>
        <location evidence="2">Preautophagosomal structure membrane</location>
        <topology evidence="2">Peripheral membrane protein</topology>
    </subcellularLocation>
</comment>
<feature type="compositionally biased region" description="Basic residues" evidence="12">
    <location>
        <begin position="432"/>
        <end position="460"/>
    </location>
</feature>
<name>A0AAV8A2C8_9EUKA</name>
<evidence type="ECO:0000256" key="9">
    <source>
        <dbReference type="ARBA" id="ARBA00023136"/>
    </source>
</evidence>
<dbReference type="PANTHER" id="PTHR13190">
    <property type="entry name" value="AUTOPHAGY-RELATED 2, ISOFORM A"/>
    <property type="match status" value="1"/>
</dbReference>
<dbReference type="GO" id="GO:0061723">
    <property type="term" value="P:glycophagy"/>
    <property type="evidence" value="ECO:0007669"/>
    <property type="project" value="TreeGrafter"/>
</dbReference>
<evidence type="ECO:0000256" key="5">
    <source>
        <dbReference type="ARBA" id="ARBA00022448"/>
    </source>
</evidence>
<sequence>MEFSKIFLSGLSLYLSKFINNQNFKQNYNGLNQNNSILFNTNNNTTNNNDDDYLSFDEYYEELKFIKIGVSKHLNFIIKNQKKINIILENGNLNFEFCTDSYKFFKELLQIINFKEILPSFLYNYQNEKVNPKSKLQTQKNILNFKKNSKKIKNKIKKLSKKNYDIKLFETNVFNKNQINISISNNNHLEKKKTRKPVLDKQLKQANLIFNIKKLLLSVTFYEGFDFKGMDDPYELSTTDFEENINKKSGGNSDSKPFLLNKRIEKESIQFNFVIAKSNLLLYPLNNIRKLSLILKIQNLEVIDRLTNSNYEKILNFRNEKEKIRHNYHPQISFNFSIVRTHIHNEKYNTNKTNLNLNNNEEIKIHLYSIPFQLYLSTTAVEFFSNFFLIDQDLSFENQNEIYNSNSSMDKMSSEKIDGENIVDNDKNENKKRAKKKKREKRERKRRKKKKERRQKKNKLLKSQNLSLSTSKSQSFLEKIYIQSLIIEPIALNLSVHFSFYTYNDILINIPKIQHFGFSGIDNVYKIIASELSNSLKKIENIQTFFRLMPGVESLKNVGSGVKDLVKLPFSQYRNGERVSKGLKMGVMNLFNTIVSEVIRNNENNEYSKLTFGKPKSKKKK</sequence>
<dbReference type="GO" id="GO:0032266">
    <property type="term" value="F:phosphatidylinositol-3-phosphate binding"/>
    <property type="evidence" value="ECO:0007669"/>
    <property type="project" value="TreeGrafter"/>
</dbReference>
<dbReference type="Proteomes" id="UP001146793">
    <property type="component" value="Unassembled WGS sequence"/>
</dbReference>
<comment type="catalytic activity">
    <reaction evidence="11">
        <text>a 1,2-diacyl-sn-glycero-3-phosphoethanolamine(in) = a 1,2-diacyl-sn-glycero-3-phosphoethanolamine(out)</text>
        <dbReference type="Rhea" id="RHEA:38895"/>
        <dbReference type="ChEBI" id="CHEBI:64612"/>
    </reaction>
</comment>
<protein>
    <recommendedName>
        <fullName evidence="4">Autophagy-related protein 2</fullName>
    </recommendedName>
</protein>
<comment type="similarity">
    <text evidence="3">Belongs to the ATG2 family.</text>
</comment>
<dbReference type="GO" id="GO:0043495">
    <property type="term" value="F:protein-membrane adaptor activity"/>
    <property type="evidence" value="ECO:0007669"/>
    <property type="project" value="TreeGrafter"/>
</dbReference>
<keyword evidence="9" id="KW-0472">Membrane</keyword>
<keyword evidence="8" id="KW-0445">Lipid transport</keyword>
<evidence type="ECO:0000256" key="2">
    <source>
        <dbReference type="ARBA" id="ARBA00004623"/>
    </source>
</evidence>
<feature type="region of interest" description="Disordered" evidence="12">
    <location>
        <begin position="407"/>
        <end position="460"/>
    </location>
</feature>
<dbReference type="GO" id="GO:0000045">
    <property type="term" value="P:autophagosome assembly"/>
    <property type="evidence" value="ECO:0007669"/>
    <property type="project" value="TreeGrafter"/>
</dbReference>
<comment type="catalytic activity">
    <reaction evidence="10">
        <text>a 1,2-diacyl-sn-glycero-3-phospho-L-serine(in) = a 1,2-diacyl-sn-glycero-3-phospho-L-serine(out)</text>
        <dbReference type="Rhea" id="RHEA:38663"/>
        <dbReference type="ChEBI" id="CHEBI:57262"/>
    </reaction>
</comment>
<evidence type="ECO:0000256" key="6">
    <source>
        <dbReference type="ARBA" id="ARBA00022824"/>
    </source>
</evidence>
<keyword evidence="5" id="KW-0813">Transport</keyword>
<dbReference type="GO" id="GO:0034045">
    <property type="term" value="C:phagophore assembly site membrane"/>
    <property type="evidence" value="ECO:0007669"/>
    <property type="project" value="UniProtKB-SubCell"/>
</dbReference>
<dbReference type="GO" id="GO:0005789">
    <property type="term" value="C:endoplasmic reticulum membrane"/>
    <property type="evidence" value="ECO:0007669"/>
    <property type="project" value="UniProtKB-SubCell"/>
</dbReference>
<dbReference type="GO" id="GO:0034727">
    <property type="term" value="P:piecemeal microautophagy of the nucleus"/>
    <property type="evidence" value="ECO:0007669"/>
    <property type="project" value="TreeGrafter"/>
</dbReference>
<evidence type="ECO:0000256" key="10">
    <source>
        <dbReference type="ARBA" id="ARBA00024479"/>
    </source>
</evidence>
<reference evidence="13" key="1">
    <citation type="submission" date="2022-08" db="EMBL/GenBank/DDBJ databases">
        <title>Novel sulphate-reducing endosymbionts in the free-living metamonad Anaeramoeba.</title>
        <authorList>
            <person name="Jerlstrom-Hultqvist J."/>
            <person name="Cepicka I."/>
            <person name="Gallot-Lavallee L."/>
            <person name="Salas-Leiva D."/>
            <person name="Curtis B.A."/>
            <person name="Zahonova K."/>
            <person name="Pipaliya S."/>
            <person name="Dacks J."/>
            <person name="Roger A.J."/>
        </authorList>
    </citation>
    <scope>NUCLEOTIDE SEQUENCE</scope>
    <source>
        <strain evidence="13">Busselton2</strain>
    </source>
</reference>
<evidence type="ECO:0000256" key="1">
    <source>
        <dbReference type="ARBA" id="ARBA00004406"/>
    </source>
</evidence>
<keyword evidence="7" id="KW-0072">Autophagy</keyword>
<evidence type="ECO:0000256" key="3">
    <source>
        <dbReference type="ARBA" id="ARBA00009714"/>
    </source>
</evidence>
<dbReference type="GO" id="GO:0006869">
    <property type="term" value="P:lipid transport"/>
    <property type="evidence" value="ECO:0007669"/>
    <property type="project" value="UniProtKB-KW"/>
</dbReference>
<dbReference type="PANTHER" id="PTHR13190:SF1">
    <property type="entry name" value="AUTOPHAGY-RELATED 2, ISOFORM A"/>
    <property type="match status" value="1"/>
</dbReference>
<dbReference type="GO" id="GO:0000422">
    <property type="term" value="P:autophagy of mitochondrion"/>
    <property type="evidence" value="ECO:0007669"/>
    <property type="project" value="TreeGrafter"/>
</dbReference>
<comment type="caution">
    <text evidence="13">The sequence shown here is derived from an EMBL/GenBank/DDBJ whole genome shotgun (WGS) entry which is preliminary data.</text>
</comment>
<evidence type="ECO:0000256" key="7">
    <source>
        <dbReference type="ARBA" id="ARBA00023006"/>
    </source>
</evidence>
<evidence type="ECO:0000256" key="12">
    <source>
        <dbReference type="SAM" id="MobiDB-lite"/>
    </source>
</evidence>
<organism evidence="13 14">
    <name type="scientific">Anaeramoeba flamelloides</name>
    <dbReference type="NCBI Taxonomy" id="1746091"/>
    <lineage>
        <taxon>Eukaryota</taxon>
        <taxon>Metamonada</taxon>
        <taxon>Anaeramoebidae</taxon>
        <taxon>Anaeramoeba</taxon>
    </lineage>
</organism>
<proteinExistence type="inferred from homology"/>
<feature type="compositionally biased region" description="Basic and acidic residues" evidence="12">
    <location>
        <begin position="412"/>
        <end position="431"/>
    </location>
</feature>
<evidence type="ECO:0000256" key="8">
    <source>
        <dbReference type="ARBA" id="ARBA00023055"/>
    </source>
</evidence>
<evidence type="ECO:0000256" key="11">
    <source>
        <dbReference type="ARBA" id="ARBA00024615"/>
    </source>
</evidence>
<accession>A0AAV8A2C8</accession>
<dbReference type="EMBL" id="JANTQA010000015">
    <property type="protein sequence ID" value="KAJ3448441.1"/>
    <property type="molecule type" value="Genomic_DNA"/>
</dbReference>